<dbReference type="CDD" id="cd08958">
    <property type="entry name" value="FR_SDR_e"/>
    <property type="match status" value="1"/>
</dbReference>
<keyword evidence="1" id="KW-0521">NADP</keyword>
<dbReference type="AlphaFoldDB" id="A0AAE1RIL3"/>
<dbReference type="InterPro" id="IPR036291">
    <property type="entry name" value="NAD(P)-bd_dom_sf"/>
</dbReference>
<evidence type="ECO:0000256" key="1">
    <source>
        <dbReference type="ARBA" id="ARBA00022857"/>
    </source>
</evidence>
<comment type="caution">
    <text evidence="5">The sequence shown here is derived from an EMBL/GenBank/DDBJ whole genome shotgun (WGS) entry which is preliminary data.</text>
</comment>
<evidence type="ECO:0000256" key="2">
    <source>
        <dbReference type="ARBA" id="ARBA00023002"/>
    </source>
</evidence>
<accession>A0AAE1RIL3</accession>
<organism evidence="5 6">
    <name type="scientific">Anisodus tanguticus</name>
    <dbReference type="NCBI Taxonomy" id="243964"/>
    <lineage>
        <taxon>Eukaryota</taxon>
        <taxon>Viridiplantae</taxon>
        <taxon>Streptophyta</taxon>
        <taxon>Embryophyta</taxon>
        <taxon>Tracheophyta</taxon>
        <taxon>Spermatophyta</taxon>
        <taxon>Magnoliopsida</taxon>
        <taxon>eudicotyledons</taxon>
        <taxon>Gunneridae</taxon>
        <taxon>Pentapetalae</taxon>
        <taxon>asterids</taxon>
        <taxon>lamiids</taxon>
        <taxon>Solanales</taxon>
        <taxon>Solanaceae</taxon>
        <taxon>Solanoideae</taxon>
        <taxon>Hyoscyameae</taxon>
        <taxon>Anisodus</taxon>
    </lineage>
</organism>
<dbReference type="Proteomes" id="UP001291623">
    <property type="component" value="Unassembled WGS sequence"/>
</dbReference>
<dbReference type="Gene3D" id="3.40.50.720">
    <property type="entry name" value="NAD(P)-binding Rossmann-like Domain"/>
    <property type="match status" value="1"/>
</dbReference>
<name>A0AAE1RIL3_9SOLA</name>
<evidence type="ECO:0000313" key="5">
    <source>
        <dbReference type="EMBL" id="KAK4351756.1"/>
    </source>
</evidence>
<dbReference type="PANTHER" id="PTHR10366:SF776">
    <property type="entry name" value="NAD(P)-BINDING ROSSMANN-FOLD SUPERFAMILY PROTEIN"/>
    <property type="match status" value="1"/>
</dbReference>
<dbReference type="FunFam" id="3.40.50.720:FF:000382">
    <property type="entry name" value="NAD(P)-binding Rossmann-fold superfamily protein"/>
    <property type="match status" value="1"/>
</dbReference>
<evidence type="ECO:0000256" key="3">
    <source>
        <dbReference type="SAM" id="Coils"/>
    </source>
</evidence>
<keyword evidence="3" id="KW-0175">Coiled coil</keyword>
<proteinExistence type="predicted"/>
<dbReference type="GO" id="GO:0016616">
    <property type="term" value="F:oxidoreductase activity, acting on the CH-OH group of donors, NAD or NADP as acceptor"/>
    <property type="evidence" value="ECO:0007669"/>
    <property type="project" value="TreeGrafter"/>
</dbReference>
<dbReference type="InterPro" id="IPR001509">
    <property type="entry name" value="Epimerase_deHydtase"/>
</dbReference>
<dbReference type="PANTHER" id="PTHR10366">
    <property type="entry name" value="NAD DEPENDENT EPIMERASE/DEHYDRATASE"/>
    <property type="match status" value="1"/>
</dbReference>
<keyword evidence="2" id="KW-0560">Oxidoreductase</keyword>
<feature type="coiled-coil region" evidence="3">
    <location>
        <begin position="237"/>
        <end position="264"/>
    </location>
</feature>
<keyword evidence="6" id="KW-1185">Reference proteome</keyword>
<evidence type="ECO:0000259" key="4">
    <source>
        <dbReference type="Pfam" id="PF01370"/>
    </source>
</evidence>
<dbReference type="Pfam" id="PF01370">
    <property type="entry name" value="Epimerase"/>
    <property type="match status" value="1"/>
</dbReference>
<dbReference type="SUPFAM" id="SSF51735">
    <property type="entry name" value="NAD(P)-binding Rossmann-fold domains"/>
    <property type="match status" value="1"/>
</dbReference>
<gene>
    <name evidence="5" type="ORF">RND71_027274</name>
</gene>
<dbReference type="InterPro" id="IPR050425">
    <property type="entry name" value="NAD(P)_dehydrat-like"/>
</dbReference>
<dbReference type="EMBL" id="JAVYJV010000015">
    <property type="protein sequence ID" value="KAK4351756.1"/>
    <property type="molecule type" value="Genomic_DNA"/>
</dbReference>
<reference evidence="5" key="1">
    <citation type="submission" date="2023-12" db="EMBL/GenBank/DDBJ databases">
        <title>Genome assembly of Anisodus tanguticus.</title>
        <authorList>
            <person name="Wang Y.-J."/>
        </authorList>
    </citation>
    <scope>NUCLEOTIDE SEQUENCE</scope>
    <source>
        <strain evidence="5">KB-2021</strain>
        <tissue evidence="5">Leaf</tissue>
    </source>
</reference>
<sequence>MLFFFITSVSRKKTVNYLCVYREETSNCRGMALKCRVCVTGAGGYVASWLVKLLLSKDYIVHGTVRDPSNDKYSHLNNLDKAAENLKLFKADLLDPDSLAAAIKGCNGVFHVASPVPSGSVPNPEVELVEPAVKGTLNVLKACSEANIKRVVFVSSVAAAALDPNWPKGEVKDETCWSDSEYCKATNNWYCFSKTMAEKEAWSYAKQSGLDMVTVLPTLVIGPMLQRTTNASNLVLIKLLKEGYEELENKRRFLIDVRDLAEALLLAYERPEAEGRYMCTAHTVKSEDIVAMLKKHYPNYNYPKRFTDVTEDGSYSSEKLQKLGWQYRPLEGTLIDAVERYKQGGFLD</sequence>
<evidence type="ECO:0000313" key="6">
    <source>
        <dbReference type="Proteomes" id="UP001291623"/>
    </source>
</evidence>
<protein>
    <recommendedName>
        <fullName evidence="4">NAD-dependent epimerase/dehydratase domain-containing protein</fullName>
    </recommendedName>
</protein>
<feature type="domain" description="NAD-dependent epimerase/dehydratase" evidence="4">
    <location>
        <begin position="37"/>
        <end position="274"/>
    </location>
</feature>